<dbReference type="SMART" id="SM00419">
    <property type="entry name" value="HTH_CRP"/>
    <property type="match status" value="1"/>
</dbReference>
<feature type="domain" description="HTH crp-type" evidence="5">
    <location>
        <begin position="97"/>
        <end position="146"/>
    </location>
</feature>
<dbReference type="SMART" id="SM00345">
    <property type="entry name" value="HTH_GNTR"/>
    <property type="match status" value="2"/>
</dbReference>
<dbReference type="Pfam" id="PF00392">
    <property type="entry name" value="GntR"/>
    <property type="match status" value="1"/>
</dbReference>
<proteinExistence type="predicted"/>
<evidence type="ECO:0000256" key="1">
    <source>
        <dbReference type="ARBA" id="ARBA00023015"/>
    </source>
</evidence>
<evidence type="ECO:0000313" key="7">
    <source>
        <dbReference type="Proteomes" id="UP001301731"/>
    </source>
</evidence>
<dbReference type="InterPro" id="IPR050679">
    <property type="entry name" value="Bact_HTH_transcr_reg"/>
</dbReference>
<dbReference type="Proteomes" id="UP001301731">
    <property type="component" value="Chromosome"/>
</dbReference>
<reference evidence="6 7" key="1">
    <citation type="submission" date="2023-10" db="EMBL/GenBank/DDBJ databases">
        <title>The genome sequence of Streptomyces sp. HUAS YS2.</title>
        <authorList>
            <person name="Mo P."/>
        </authorList>
    </citation>
    <scope>NUCLEOTIDE SEQUENCE [LARGE SCALE GENOMIC DNA]</scope>
    <source>
        <strain evidence="6 7">HUAS YS2</strain>
    </source>
</reference>
<dbReference type="RefSeq" id="WP_318103900.1">
    <property type="nucleotide sequence ID" value="NZ_CP137573.1"/>
</dbReference>
<gene>
    <name evidence="6" type="ORF">R2D22_15425</name>
</gene>
<evidence type="ECO:0000259" key="5">
    <source>
        <dbReference type="SMART" id="SM00419"/>
    </source>
</evidence>
<evidence type="ECO:0000259" key="4">
    <source>
        <dbReference type="SMART" id="SM00345"/>
    </source>
</evidence>
<accession>A0ABZ0LTE5</accession>
<keyword evidence="1" id="KW-0805">Transcription regulation</keyword>
<name>A0ABZ0LTE5_9ACTN</name>
<evidence type="ECO:0000313" key="6">
    <source>
        <dbReference type="EMBL" id="WOX22714.1"/>
    </source>
</evidence>
<dbReference type="PRINTS" id="PR00035">
    <property type="entry name" value="HTHGNTR"/>
</dbReference>
<dbReference type="InterPro" id="IPR000524">
    <property type="entry name" value="Tscrpt_reg_HTH_GntR"/>
</dbReference>
<dbReference type="PANTHER" id="PTHR44846:SF1">
    <property type="entry name" value="MANNOSYL-D-GLYCERATE TRANSPORT_METABOLISM SYSTEM REPRESSOR MNGR-RELATED"/>
    <property type="match status" value="1"/>
</dbReference>
<dbReference type="InterPro" id="IPR036390">
    <property type="entry name" value="WH_DNA-bd_sf"/>
</dbReference>
<dbReference type="InterPro" id="IPR036388">
    <property type="entry name" value="WH-like_DNA-bd_sf"/>
</dbReference>
<organism evidence="6 7">
    <name type="scientific">Streptomyces solicathayae</name>
    <dbReference type="NCBI Taxonomy" id="3081768"/>
    <lineage>
        <taxon>Bacteria</taxon>
        <taxon>Bacillati</taxon>
        <taxon>Actinomycetota</taxon>
        <taxon>Actinomycetes</taxon>
        <taxon>Kitasatosporales</taxon>
        <taxon>Streptomycetaceae</taxon>
        <taxon>Streptomyces</taxon>
    </lineage>
</organism>
<keyword evidence="7" id="KW-1185">Reference proteome</keyword>
<evidence type="ECO:0000256" key="2">
    <source>
        <dbReference type="ARBA" id="ARBA00023125"/>
    </source>
</evidence>
<protein>
    <submittedName>
        <fullName evidence="6">GntR family transcriptional regulator</fullName>
    </submittedName>
</protein>
<dbReference type="InterPro" id="IPR012318">
    <property type="entry name" value="HTH_CRP"/>
</dbReference>
<keyword evidence="3" id="KW-0804">Transcription</keyword>
<dbReference type="PANTHER" id="PTHR44846">
    <property type="entry name" value="MANNOSYL-D-GLYCERATE TRANSPORT/METABOLISM SYSTEM REPRESSOR MNGR-RELATED"/>
    <property type="match status" value="1"/>
</dbReference>
<keyword evidence="2" id="KW-0238">DNA-binding</keyword>
<evidence type="ECO:0000256" key="3">
    <source>
        <dbReference type="ARBA" id="ARBA00023163"/>
    </source>
</evidence>
<dbReference type="SUPFAM" id="SSF46785">
    <property type="entry name" value="Winged helix' DNA-binding domain"/>
    <property type="match status" value="2"/>
</dbReference>
<dbReference type="Gene3D" id="1.10.10.10">
    <property type="entry name" value="Winged helix-like DNA-binding domain superfamily/Winged helix DNA-binding domain"/>
    <property type="match status" value="2"/>
</dbReference>
<sequence length="154" mass="16433">MTQQASPRGTFLKIADALRTDIESDLKATELPTLAEVMDRFGVSRGLALRAFRVLRADGVAEPVPGGRWRVIRGDHGAGRRSLTERISDVMLTDDSVAVGKPFLSASKLAERLGVARPTVAKALAELEAAGLLSESRQGKARTVLALPGGEERS</sequence>
<feature type="domain" description="HTH gntR-type" evidence="4">
    <location>
        <begin position="83"/>
        <end position="144"/>
    </location>
</feature>
<feature type="domain" description="HTH gntR-type" evidence="4">
    <location>
        <begin position="14"/>
        <end position="71"/>
    </location>
</feature>
<dbReference type="EMBL" id="CP137573">
    <property type="protein sequence ID" value="WOX22714.1"/>
    <property type="molecule type" value="Genomic_DNA"/>
</dbReference>